<accession>A0A225WD58</accession>
<evidence type="ECO:0000313" key="3">
    <source>
        <dbReference type="Proteomes" id="UP000198211"/>
    </source>
</evidence>
<name>A0A225WD58_9STRA</name>
<evidence type="ECO:0000256" key="1">
    <source>
        <dbReference type="SAM" id="MobiDB-lite"/>
    </source>
</evidence>
<comment type="caution">
    <text evidence="2">The sequence shown here is derived from an EMBL/GenBank/DDBJ whole genome shotgun (WGS) entry which is preliminary data.</text>
</comment>
<evidence type="ECO:0000313" key="2">
    <source>
        <dbReference type="EMBL" id="OWZ14947.1"/>
    </source>
</evidence>
<dbReference type="Proteomes" id="UP000198211">
    <property type="component" value="Unassembled WGS sequence"/>
</dbReference>
<keyword evidence="3" id="KW-1185">Reference proteome</keyword>
<feature type="compositionally biased region" description="Basic and acidic residues" evidence="1">
    <location>
        <begin position="1"/>
        <end position="19"/>
    </location>
</feature>
<proteinExistence type="predicted"/>
<dbReference type="EMBL" id="NBNE01001227">
    <property type="protein sequence ID" value="OWZ14947.1"/>
    <property type="molecule type" value="Genomic_DNA"/>
</dbReference>
<feature type="region of interest" description="Disordered" evidence="1">
    <location>
        <begin position="1"/>
        <end position="29"/>
    </location>
</feature>
<protein>
    <submittedName>
        <fullName evidence="2">Uncharacterized protein</fullName>
    </submittedName>
</protein>
<reference evidence="3" key="1">
    <citation type="submission" date="2017-03" db="EMBL/GenBank/DDBJ databases">
        <title>Phytopthora megakarya and P. palmivora, two closely related causual agents of cacao black pod achieved similar genome size and gene model numbers by different mechanisms.</title>
        <authorList>
            <person name="Ali S."/>
            <person name="Shao J."/>
            <person name="Larry D.J."/>
            <person name="Kronmiller B."/>
            <person name="Shen D."/>
            <person name="Strem M.D."/>
            <person name="Melnick R.L."/>
            <person name="Guiltinan M.J."/>
            <person name="Tyler B.M."/>
            <person name="Meinhardt L.W."/>
            <person name="Bailey B.A."/>
        </authorList>
    </citation>
    <scope>NUCLEOTIDE SEQUENCE [LARGE SCALE GENOMIC DNA]</scope>
    <source>
        <strain evidence="3">zdho120</strain>
    </source>
</reference>
<sequence>MTKERAVGDLMKQRGDKRVMAVPPPRDTPTTVRKAISEEGPPRRCDFSVYDTRRVSMDGAAGTRHGVTEARLVLQRLRTRGAARVKLVETAKLLTNTCRRVELAVAAPEGTTGLLVPAQRVEPHLMLTPTLTTVRKSWIARNARFMDPTTEDKEILDIAGGLERDKVKQWLEILSTNKEKLANEDE</sequence>
<gene>
    <name evidence="2" type="ORF">PHMEG_00011496</name>
</gene>
<dbReference type="AlphaFoldDB" id="A0A225WD58"/>
<organism evidence="2 3">
    <name type="scientific">Phytophthora megakarya</name>
    <dbReference type="NCBI Taxonomy" id="4795"/>
    <lineage>
        <taxon>Eukaryota</taxon>
        <taxon>Sar</taxon>
        <taxon>Stramenopiles</taxon>
        <taxon>Oomycota</taxon>
        <taxon>Peronosporomycetes</taxon>
        <taxon>Peronosporales</taxon>
        <taxon>Peronosporaceae</taxon>
        <taxon>Phytophthora</taxon>
    </lineage>
</organism>